<feature type="region of interest" description="Disordered" evidence="1">
    <location>
        <begin position="139"/>
        <end position="233"/>
    </location>
</feature>
<dbReference type="EMBL" id="CAJPDT010000104">
    <property type="protein sequence ID" value="CAF9938036.1"/>
    <property type="molecule type" value="Genomic_DNA"/>
</dbReference>
<organism evidence="2 3">
    <name type="scientific">Imshaugia aleurites</name>
    <dbReference type="NCBI Taxonomy" id="172621"/>
    <lineage>
        <taxon>Eukaryota</taxon>
        <taxon>Fungi</taxon>
        <taxon>Dikarya</taxon>
        <taxon>Ascomycota</taxon>
        <taxon>Pezizomycotina</taxon>
        <taxon>Lecanoromycetes</taxon>
        <taxon>OSLEUM clade</taxon>
        <taxon>Lecanoromycetidae</taxon>
        <taxon>Lecanorales</taxon>
        <taxon>Lecanorineae</taxon>
        <taxon>Parmeliaceae</taxon>
        <taxon>Imshaugia</taxon>
    </lineage>
</organism>
<accession>A0A8H3G4H3</accession>
<name>A0A8H3G4H3_9LECA</name>
<proteinExistence type="predicted"/>
<sequence>MSKNENSPPPTPTATTNRRASFSPGQKLSELFGRSPPNGNGTPVHPGPIATAAANAQAQQRRRTSIASLGLAGSPTQASAFTHMRNRQSSIGSGSSPSSSINESAVEEGDSECNTSPSSQFARRMSFGAKALRDVRAGGTCNANGRVSTNASSAPSVKGRGEGFNWPEQIKNRAERSASINSQAPPAPATGLSNHQKAASVAATEQPIKEMPKSPKQPDHFQERILKGDFYMD</sequence>
<comment type="caution">
    <text evidence="2">The sequence shown here is derived from an EMBL/GenBank/DDBJ whole genome shotgun (WGS) entry which is preliminary data.</text>
</comment>
<feature type="compositionally biased region" description="Basic and acidic residues" evidence="1">
    <location>
        <begin position="207"/>
        <end position="227"/>
    </location>
</feature>
<keyword evidence="3" id="KW-1185">Reference proteome</keyword>
<reference evidence="2" key="1">
    <citation type="submission" date="2021-03" db="EMBL/GenBank/DDBJ databases">
        <authorList>
            <person name="Tagirdzhanova G."/>
        </authorList>
    </citation>
    <scope>NUCLEOTIDE SEQUENCE</scope>
</reference>
<feature type="compositionally biased region" description="Polar residues" evidence="1">
    <location>
        <begin position="141"/>
        <end position="155"/>
    </location>
</feature>
<feature type="compositionally biased region" description="Low complexity" evidence="1">
    <location>
        <begin position="50"/>
        <end position="59"/>
    </location>
</feature>
<protein>
    <submittedName>
        <fullName evidence="2">Uncharacterized protein</fullName>
    </submittedName>
</protein>
<feature type="compositionally biased region" description="Polar residues" evidence="1">
    <location>
        <begin position="112"/>
        <end position="121"/>
    </location>
</feature>
<feature type="region of interest" description="Disordered" evidence="1">
    <location>
        <begin position="1"/>
        <end position="125"/>
    </location>
</feature>
<evidence type="ECO:0000313" key="3">
    <source>
        <dbReference type="Proteomes" id="UP000664534"/>
    </source>
</evidence>
<feature type="compositionally biased region" description="Low complexity" evidence="1">
    <location>
        <begin position="89"/>
        <end position="101"/>
    </location>
</feature>
<dbReference type="Proteomes" id="UP000664534">
    <property type="component" value="Unassembled WGS sequence"/>
</dbReference>
<evidence type="ECO:0000256" key="1">
    <source>
        <dbReference type="SAM" id="MobiDB-lite"/>
    </source>
</evidence>
<dbReference type="OrthoDB" id="5384020at2759"/>
<evidence type="ECO:0000313" key="2">
    <source>
        <dbReference type="EMBL" id="CAF9938036.1"/>
    </source>
</evidence>
<gene>
    <name evidence="2" type="ORF">IMSHALPRED_000638</name>
</gene>
<dbReference type="AlphaFoldDB" id="A0A8H3G4H3"/>